<dbReference type="Proteomes" id="UP000236745">
    <property type="component" value="Unassembled WGS sequence"/>
</dbReference>
<proteinExistence type="predicted"/>
<dbReference type="OrthoDB" id="8609885at2"/>
<name>A0A1H5XJH4_9GAMM</name>
<protein>
    <recommendedName>
        <fullName evidence="4">Phage tail protein</fullName>
    </recommendedName>
</protein>
<dbReference type="AlphaFoldDB" id="A0A1H5XJH4"/>
<gene>
    <name evidence="2" type="ORF">SAMN05444390_1011410</name>
</gene>
<sequence>MAEHYYPPDPAALDFSFSDGYTPPVWNAAEVAFDYAPPDAGAINFAFEDGYTPPQWDDVRFGGVSSLPEIGIALAVTEPAETVLFQITADAPATASMAVSEPAEAVSLQLTFIVPIDATININQAETVSFSAAWGDPVPTAALSADIKTLPWSKATQPEAELNASFTASDKIDTMTGSAWAEGEHRDAGTAVPINMMPVVEREQGQPWGDFDTWADSDTELPENYPLPTDINKGLPWADFEDHIDRYQLPAWLIPPAVDRGSHYRWFSTALFFDPEVVADEGGEDITYTPPLWNAVNFTPAGYPNYIPPDAGAINFGEIVEVVEPERTVGIRPADPGVAIPHEISPTADTSRTVPWGAGSWTRPLPDYIAEPGWNAEPGETADRPVQPTIREVYIFMPSITLYRTPDGTEIEATNVTWSTDTDSWGWRFNATLADPSQKALLKADSNGPREIACEINGHTFTGMVRGCAPTRDFANGETVTIRGVSLSGWLSDPHAPARSKLITAPYTASQLAELELQNTGWTLDWQAQDWLIPAGAYSYETLTPIGAIKRLAESIGAFVMSDPASKTLIVKSRHPVSPHLWSNAGTQLDAILPADLVQQISSDNTSRPAYNRAIVAGGINGGVIVTVTRDGTAGDVLAPQITDNLITHQNAGYERGRVEIGKGGVWETMNLTTWLTQQGEAPGLILPGYLVELQDTAETYPVQITGTSISAQSSEDELIVRQTLTAERSVTNA</sequence>
<dbReference type="EMBL" id="FNVQ01000001">
    <property type="protein sequence ID" value="SEG11908.1"/>
    <property type="molecule type" value="Genomic_DNA"/>
</dbReference>
<evidence type="ECO:0008006" key="4">
    <source>
        <dbReference type="Google" id="ProtNLM"/>
    </source>
</evidence>
<accession>A0A1H5XJH4</accession>
<dbReference type="SUPFAM" id="SSF69279">
    <property type="entry name" value="Phage tail proteins"/>
    <property type="match status" value="1"/>
</dbReference>
<evidence type="ECO:0000313" key="3">
    <source>
        <dbReference type="Proteomes" id="UP000236745"/>
    </source>
</evidence>
<reference evidence="2 3" key="1">
    <citation type="submission" date="2016-10" db="EMBL/GenBank/DDBJ databases">
        <authorList>
            <person name="de Groot N.N."/>
        </authorList>
    </citation>
    <scope>NUCLEOTIDE SEQUENCE [LARGE SCALE GENOMIC DNA]</scope>
    <source>
        <strain evidence="2 3">DSM 22012</strain>
    </source>
</reference>
<feature type="region of interest" description="Disordered" evidence="1">
    <location>
        <begin position="333"/>
        <end position="355"/>
    </location>
</feature>
<evidence type="ECO:0000256" key="1">
    <source>
        <dbReference type="SAM" id="MobiDB-lite"/>
    </source>
</evidence>
<organism evidence="2 3">
    <name type="scientific">Marinobacterium lutimaris</name>
    <dbReference type="NCBI Taxonomy" id="568106"/>
    <lineage>
        <taxon>Bacteria</taxon>
        <taxon>Pseudomonadati</taxon>
        <taxon>Pseudomonadota</taxon>
        <taxon>Gammaproteobacteria</taxon>
        <taxon>Oceanospirillales</taxon>
        <taxon>Oceanospirillaceae</taxon>
        <taxon>Marinobacterium</taxon>
    </lineage>
</organism>
<keyword evidence="3" id="KW-1185">Reference proteome</keyword>
<dbReference type="RefSeq" id="WP_104002318.1">
    <property type="nucleotide sequence ID" value="NZ_FNVQ01000001.1"/>
</dbReference>
<evidence type="ECO:0000313" key="2">
    <source>
        <dbReference type="EMBL" id="SEG11908.1"/>
    </source>
</evidence>